<comment type="caution">
    <text evidence="2">The sequence shown here is derived from an EMBL/GenBank/DDBJ whole genome shotgun (WGS) entry which is preliminary data.</text>
</comment>
<dbReference type="Proteomes" id="UP000324222">
    <property type="component" value="Unassembled WGS sequence"/>
</dbReference>
<organism evidence="2 3">
    <name type="scientific">Portunus trituberculatus</name>
    <name type="common">Swimming crab</name>
    <name type="synonym">Neptunus trituberculatus</name>
    <dbReference type="NCBI Taxonomy" id="210409"/>
    <lineage>
        <taxon>Eukaryota</taxon>
        <taxon>Metazoa</taxon>
        <taxon>Ecdysozoa</taxon>
        <taxon>Arthropoda</taxon>
        <taxon>Crustacea</taxon>
        <taxon>Multicrustacea</taxon>
        <taxon>Malacostraca</taxon>
        <taxon>Eumalacostraca</taxon>
        <taxon>Eucarida</taxon>
        <taxon>Decapoda</taxon>
        <taxon>Pleocyemata</taxon>
        <taxon>Brachyura</taxon>
        <taxon>Eubrachyura</taxon>
        <taxon>Portunoidea</taxon>
        <taxon>Portunidae</taxon>
        <taxon>Portuninae</taxon>
        <taxon>Portunus</taxon>
    </lineage>
</organism>
<feature type="region of interest" description="Disordered" evidence="1">
    <location>
        <begin position="1"/>
        <end position="41"/>
    </location>
</feature>
<feature type="compositionally biased region" description="Pro residues" evidence="1">
    <location>
        <begin position="8"/>
        <end position="31"/>
    </location>
</feature>
<dbReference type="EMBL" id="VSRR010039448">
    <property type="protein sequence ID" value="MPC74671.1"/>
    <property type="molecule type" value="Genomic_DNA"/>
</dbReference>
<name>A0A5B7HP30_PORTR</name>
<keyword evidence="3" id="KW-1185">Reference proteome</keyword>
<protein>
    <submittedName>
        <fullName evidence="2">Uncharacterized protein</fullName>
    </submittedName>
</protein>
<evidence type="ECO:0000313" key="2">
    <source>
        <dbReference type="EMBL" id="MPC74671.1"/>
    </source>
</evidence>
<gene>
    <name evidence="2" type="ORF">E2C01_069044</name>
</gene>
<reference evidence="2 3" key="1">
    <citation type="submission" date="2019-05" db="EMBL/GenBank/DDBJ databases">
        <title>Another draft genome of Portunus trituberculatus and its Hox gene families provides insights of decapod evolution.</title>
        <authorList>
            <person name="Jeong J.-H."/>
            <person name="Song I."/>
            <person name="Kim S."/>
            <person name="Choi T."/>
            <person name="Kim D."/>
            <person name="Ryu S."/>
            <person name="Kim W."/>
        </authorList>
    </citation>
    <scope>NUCLEOTIDE SEQUENCE [LARGE SCALE GENOMIC DNA]</scope>
    <source>
        <tissue evidence="2">Muscle</tissue>
    </source>
</reference>
<dbReference type="AlphaFoldDB" id="A0A5B7HP30"/>
<sequence length="79" mass="8789">MTLHPLPTTRPDPPTPAPTRPPSPNHAPSHPPVILKHPHPLTHLPTLPSIPLLFSPSHDLEIRRLMPTDFTISIPHMSF</sequence>
<evidence type="ECO:0000313" key="3">
    <source>
        <dbReference type="Proteomes" id="UP000324222"/>
    </source>
</evidence>
<proteinExistence type="predicted"/>
<accession>A0A5B7HP30</accession>
<feature type="compositionally biased region" description="Low complexity" evidence="1">
    <location>
        <begin position="32"/>
        <end position="41"/>
    </location>
</feature>
<evidence type="ECO:0000256" key="1">
    <source>
        <dbReference type="SAM" id="MobiDB-lite"/>
    </source>
</evidence>